<dbReference type="OrthoDB" id="3219396at2759"/>
<proteinExistence type="predicted"/>
<dbReference type="OMA" id="SNEDSLW"/>
<dbReference type="KEGG" id="atr:18425212"/>
<sequence>MANLPDEIWSLIFELGVKRKILGFKDLCSLAISCKQFKRLSAHNDLWSVILTLEFPSSSQSNGSSKSNYKTSFERDRSRKIAAHKRAILRVESEIALSQNSLKDLEHRMLQEGETIRELTRELKNLQKARHASVALNVWQPEVICGHQKEVIAQSSVPVESRIQALEMELRVCKECIARFTRARDVHKWKMARNQERLASLKYHPVPSYQPEMSIHESQVKPKKMKQLKDCNTI</sequence>
<organism evidence="3 4">
    <name type="scientific">Amborella trichopoda</name>
    <dbReference type="NCBI Taxonomy" id="13333"/>
    <lineage>
        <taxon>Eukaryota</taxon>
        <taxon>Viridiplantae</taxon>
        <taxon>Streptophyta</taxon>
        <taxon>Embryophyta</taxon>
        <taxon>Tracheophyta</taxon>
        <taxon>Spermatophyta</taxon>
        <taxon>Magnoliopsida</taxon>
        <taxon>Amborellales</taxon>
        <taxon>Amborellaceae</taxon>
        <taxon>Amborella</taxon>
    </lineage>
</organism>
<evidence type="ECO:0000256" key="1">
    <source>
        <dbReference type="SAM" id="Coils"/>
    </source>
</evidence>
<reference evidence="4" key="1">
    <citation type="journal article" date="2013" name="Science">
        <title>The Amborella genome and the evolution of flowering plants.</title>
        <authorList>
            <consortium name="Amborella Genome Project"/>
        </authorList>
    </citation>
    <scope>NUCLEOTIDE SEQUENCE [LARGE SCALE GENOMIC DNA]</scope>
</reference>
<dbReference type="Gene3D" id="1.20.1280.50">
    <property type="match status" value="1"/>
</dbReference>
<keyword evidence="1" id="KW-0175">Coiled coil</keyword>
<dbReference type="GO" id="GO:0009740">
    <property type="term" value="P:gibberellic acid mediated signaling pathway"/>
    <property type="evidence" value="ECO:0000318"/>
    <property type="project" value="GO_Central"/>
</dbReference>
<name>W1NND7_AMBTC</name>
<accession>W1NND7</accession>
<dbReference type="EMBL" id="KI396540">
    <property type="protein sequence ID" value="ERM97257.1"/>
    <property type="molecule type" value="Genomic_DNA"/>
</dbReference>
<protein>
    <recommendedName>
        <fullName evidence="2">F-box domain-containing protein</fullName>
    </recommendedName>
</protein>
<dbReference type="AlphaFoldDB" id="W1NND7"/>
<feature type="domain" description="F-box" evidence="2">
    <location>
        <begin position="2"/>
        <end position="48"/>
    </location>
</feature>
<dbReference type="InterPro" id="IPR036047">
    <property type="entry name" value="F-box-like_dom_sf"/>
</dbReference>
<dbReference type="STRING" id="13333.W1NND7"/>
<dbReference type="SUPFAM" id="SSF81383">
    <property type="entry name" value="F-box domain"/>
    <property type="match status" value="1"/>
</dbReference>
<dbReference type="Proteomes" id="UP000017836">
    <property type="component" value="Unassembled WGS sequence"/>
</dbReference>
<dbReference type="eggNOG" id="ENOG502QWB0">
    <property type="taxonomic scope" value="Eukaryota"/>
</dbReference>
<dbReference type="Pfam" id="PF12937">
    <property type="entry name" value="F-box-like"/>
    <property type="match status" value="1"/>
</dbReference>
<dbReference type="HOGENOM" id="CLU_082532_0_0_1"/>
<gene>
    <name evidence="3" type="ORF">AMTR_s00119p00108550</name>
</gene>
<dbReference type="GO" id="GO:0019005">
    <property type="term" value="C:SCF ubiquitin ligase complex"/>
    <property type="evidence" value="ECO:0000318"/>
    <property type="project" value="GO_Central"/>
</dbReference>
<dbReference type="GO" id="GO:0031146">
    <property type="term" value="P:SCF-dependent proteasomal ubiquitin-dependent protein catabolic process"/>
    <property type="evidence" value="ECO:0000318"/>
    <property type="project" value="GO_Central"/>
</dbReference>
<evidence type="ECO:0000313" key="4">
    <source>
        <dbReference type="Proteomes" id="UP000017836"/>
    </source>
</evidence>
<feature type="coiled-coil region" evidence="1">
    <location>
        <begin position="88"/>
        <end position="136"/>
    </location>
</feature>
<keyword evidence="4" id="KW-1185">Reference proteome</keyword>
<dbReference type="GO" id="GO:0005737">
    <property type="term" value="C:cytoplasm"/>
    <property type="evidence" value="ECO:0000318"/>
    <property type="project" value="GO_Central"/>
</dbReference>
<evidence type="ECO:0000313" key="3">
    <source>
        <dbReference type="EMBL" id="ERM97257.1"/>
    </source>
</evidence>
<dbReference type="InterPro" id="IPR001810">
    <property type="entry name" value="F-box_dom"/>
</dbReference>
<evidence type="ECO:0000259" key="2">
    <source>
        <dbReference type="Pfam" id="PF12937"/>
    </source>
</evidence>
<dbReference type="Gramene" id="ERM97257">
    <property type="protein sequence ID" value="ERM97257"/>
    <property type="gene ID" value="AMTR_s00119p00108550"/>
</dbReference>